<dbReference type="EMBL" id="JACHBU010000004">
    <property type="protein sequence ID" value="MBB6508958.1"/>
    <property type="molecule type" value="Genomic_DNA"/>
</dbReference>
<evidence type="ECO:0000256" key="2">
    <source>
        <dbReference type="ARBA" id="ARBA00022649"/>
    </source>
</evidence>
<gene>
    <name evidence="3" type="ORF">F4695_002315</name>
</gene>
<keyword evidence="2" id="KW-1277">Toxin-antitoxin system</keyword>
<dbReference type="PANTHER" id="PTHR33755">
    <property type="entry name" value="TOXIN PARE1-RELATED"/>
    <property type="match status" value="1"/>
</dbReference>
<evidence type="ECO:0000256" key="1">
    <source>
        <dbReference type="ARBA" id="ARBA00006226"/>
    </source>
</evidence>
<accession>A0A7X0JK14</accession>
<dbReference type="PANTHER" id="PTHR33755:SF7">
    <property type="entry name" value="TOXIN MODULE OF TOXIN-ANTITOXIN SYSTEM RELE_STBE FAMILY"/>
    <property type="match status" value="1"/>
</dbReference>
<dbReference type="Gene3D" id="3.30.2310.20">
    <property type="entry name" value="RelE-like"/>
    <property type="match status" value="1"/>
</dbReference>
<dbReference type="InterPro" id="IPR035093">
    <property type="entry name" value="RelE/ParE_toxin_dom_sf"/>
</dbReference>
<comment type="caution">
    <text evidence="3">The sequence shown here is derived from an EMBL/GenBank/DDBJ whole genome shotgun (WGS) entry which is preliminary data.</text>
</comment>
<dbReference type="AlphaFoldDB" id="A0A7X0JK14"/>
<evidence type="ECO:0000313" key="4">
    <source>
        <dbReference type="Proteomes" id="UP000585437"/>
    </source>
</evidence>
<dbReference type="RefSeq" id="WP_184654733.1">
    <property type="nucleotide sequence ID" value="NZ_JACHBU010000004.1"/>
</dbReference>
<dbReference type="Proteomes" id="UP000585437">
    <property type="component" value="Unassembled WGS sequence"/>
</dbReference>
<reference evidence="3 4" key="1">
    <citation type="submission" date="2020-08" db="EMBL/GenBank/DDBJ databases">
        <title>The Agave Microbiome: Exploring the role of microbial communities in plant adaptations to desert environments.</title>
        <authorList>
            <person name="Partida-Martinez L.P."/>
        </authorList>
    </citation>
    <scope>NUCLEOTIDE SEQUENCE [LARGE SCALE GENOMIC DNA]</scope>
    <source>
        <strain evidence="3 4">AS3.12</strain>
    </source>
</reference>
<dbReference type="InterPro" id="IPR007712">
    <property type="entry name" value="RelE/ParE_toxin"/>
</dbReference>
<dbReference type="Pfam" id="PF05016">
    <property type="entry name" value="ParE_toxin"/>
    <property type="match status" value="1"/>
</dbReference>
<name>A0A7X0JK14_9HYPH</name>
<dbReference type="SUPFAM" id="SSF143011">
    <property type="entry name" value="RelE-like"/>
    <property type="match status" value="1"/>
</dbReference>
<protein>
    <submittedName>
        <fullName evidence="3">Plasmid stabilization system protein ParE</fullName>
    </submittedName>
</protein>
<organism evidence="3 4">
    <name type="scientific">Rhizobium soli</name>
    <dbReference type="NCBI Taxonomy" id="424798"/>
    <lineage>
        <taxon>Bacteria</taxon>
        <taxon>Pseudomonadati</taxon>
        <taxon>Pseudomonadota</taxon>
        <taxon>Alphaproteobacteria</taxon>
        <taxon>Hyphomicrobiales</taxon>
        <taxon>Rhizobiaceae</taxon>
        <taxon>Rhizobium/Agrobacterium group</taxon>
        <taxon>Rhizobium</taxon>
    </lineage>
</organism>
<dbReference type="InterPro" id="IPR051803">
    <property type="entry name" value="TA_system_RelE-like_toxin"/>
</dbReference>
<proteinExistence type="inferred from homology"/>
<evidence type="ECO:0000313" key="3">
    <source>
        <dbReference type="EMBL" id="MBB6508958.1"/>
    </source>
</evidence>
<keyword evidence="4" id="KW-1185">Reference proteome</keyword>
<sequence>MSYLVKWTERARVDLKRLYAYLLDRDEDAAARVLELIAQSVVLLEDFPFSCRKALGGNALLREMLVPFGSSGYVVLFRIDSETSVTVLAIRHQREDDYH</sequence>
<comment type="similarity">
    <text evidence="1">Belongs to the RelE toxin family.</text>
</comment>